<proteinExistence type="predicted"/>
<sequence length="249" mass="27698">MSSQNDYSYVQYLPRVFQQKAGETDEQFFLGRFLKAFEAMLSGKTGAAGEESVGIEALLDGLHQYFDPGRAPSQFLPWLAGWVGLELEEGLEYDGEQDNRDRALAPMQILPLPAARSTVNRNLISSIVQLYKKRGTLDGLAEYLQVYAGEEAAIQINDYEEPVRCGIGQRVGINTMVGAAEPSYFSVHVILPAYSRSILQNKVQILQEVIRKEKPFYTNSSLNIEVPKMCLGVYGRVGMETLLGGMTEN</sequence>
<dbReference type="PATRIC" id="fig|483937.3.peg.1537"/>
<dbReference type="Proteomes" id="UP000070475">
    <property type="component" value="Unassembled WGS sequence"/>
</dbReference>
<accession>A0A132TXA9</accession>
<evidence type="ECO:0000313" key="2">
    <source>
        <dbReference type="Proteomes" id="UP000070475"/>
    </source>
</evidence>
<name>A0A132TXA9_9BACL</name>
<dbReference type="InterPro" id="IPR011748">
    <property type="entry name" value="Unchr_phage_tail-like"/>
</dbReference>
<dbReference type="NCBIfam" id="TIGR02242">
    <property type="entry name" value="tail_TIGR02242"/>
    <property type="match status" value="1"/>
</dbReference>
<organism evidence="1 2">
    <name type="scientific">Paenibacillus riograndensis</name>
    <dbReference type="NCBI Taxonomy" id="483937"/>
    <lineage>
        <taxon>Bacteria</taxon>
        <taxon>Bacillati</taxon>
        <taxon>Bacillota</taxon>
        <taxon>Bacilli</taxon>
        <taxon>Bacillales</taxon>
        <taxon>Paenibacillaceae</taxon>
        <taxon>Paenibacillus</taxon>
        <taxon>Paenibacillus sonchi group</taxon>
    </lineage>
</organism>
<keyword evidence="2" id="KW-1185">Reference proteome</keyword>
<dbReference type="RefSeq" id="WP_060861310.1">
    <property type="nucleotide sequence ID" value="NZ_LIRB01000133.1"/>
</dbReference>
<reference evidence="1 2" key="1">
    <citation type="submission" date="2015-08" db="EMBL/GenBank/DDBJ databases">
        <title>Genomes of Paenibacillus riograndensis.</title>
        <authorList>
            <person name="Sant'Anna F.H."/>
            <person name="Souza R."/>
            <person name="Ambrosini A."/>
            <person name="Bach E."/>
            <person name="Fernandes G."/>
            <person name="Balsanelli E."/>
            <person name="Baura V.A."/>
            <person name="Pedrosa F.O."/>
            <person name="Souza E.M."/>
            <person name="Passaglia L."/>
        </authorList>
    </citation>
    <scope>NUCLEOTIDE SEQUENCE [LARGE SCALE GENOMIC DNA]</scope>
    <source>
        <strain evidence="1 2">CAS34</strain>
    </source>
</reference>
<dbReference type="AlphaFoldDB" id="A0A132TXA9"/>
<comment type="caution">
    <text evidence="1">The sequence shown here is derived from an EMBL/GenBank/DDBJ whole genome shotgun (WGS) entry which is preliminary data.</text>
</comment>
<protein>
    <submittedName>
        <fullName evidence="1">Phage tail protein</fullName>
    </submittedName>
</protein>
<gene>
    <name evidence="1" type="ORF">AMQ84_16725</name>
</gene>
<dbReference type="EMBL" id="LIRB01000133">
    <property type="protein sequence ID" value="KWX75987.1"/>
    <property type="molecule type" value="Genomic_DNA"/>
</dbReference>
<evidence type="ECO:0000313" key="1">
    <source>
        <dbReference type="EMBL" id="KWX75987.1"/>
    </source>
</evidence>
<dbReference type="OrthoDB" id="370073at2"/>